<accession>A0ABP0Z9K8</accession>
<dbReference type="PANTHER" id="PTHR32060">
    <property type="entry name" value="TAIL-SPECIFIC PROTEASE"/>
    <property type="match status" value="1"/>
</dbReference>
<dbReference type="InterPro" id="IPR005151">
    <property type="entry name" value="Tail-specific_protease"/>
</dbReference>
<dbReference type="InterPro" id="IPR041489">
    <property type="entry name" value="PDZ_6"/>
</dbReference>
<dbReference type="Pfam" id="PF03572">
    <property type="entry name" value="Peptidase_S41"/>
    <property type="match status" value="1"/>
</dbReference>
<dbReference type="SMART" id="SM00245">
    <property type="entry name" value="TSPc"/>
    <property type="match status" value="1"/>
</dbReference>
<dbReference type="InterPro" id="IPR029045">
    <property type="entry name" value="ClpP/crotonase-like_dom_sf"/>
</dbReference>
<comment type="similarity">
    <text evidence="1">Belongs to the peptidase S41A family.</text>
</comment>
<protein>
    <recommendedName>
        <fullName evidence="5">PDZ domain-containing protein</fullName>
    </recommendedName>
</protein>
<dbReference type="CDD" id="cd06782">
    <property type="entry name" value="cpPDZ_CPP-like"/>
    <property type="match status" value="1"/>
</dbReference>
<dbReference type="Proteomes" id="UP001642487">
    <property type="component" value="Chromosome 8"/>
</dbReference>
<evidence type="ECO:0000259" key="5">
    <source>
        <dbReference type="PROSITE" id="PS50106"/>
    </source>
</evidence>
<keyword evidence="4" id="KW-0720">Serine protease</keyword>
<dbReference type="InterPro" id="IPR036034">
    <property type="entry name" value="PDZ_sf"/>
</dbReference>
<evidence type="ECO:0000256" key="1">
    <source>
        <dbReference type="ARBA" id="ARBA00009179"/>
    </source>
</evidence>
<sequence length="488" mass="53269">MANDIFFFSSFSPFHFHFPSLLPKSPPFLSFVNSEKKNFSNSLNLVDKTFIGALSGVLSFGLLLHSPSSVALDYSAVEFFSLSADSLPSSSLFDSSASCIEDELHEFGSSETVSPPATNEDIVREAWEIVNDSFLDAGRHRWSPEAWKQRQEDIANISIQTRSKAHNIIRRMLASLGDPYTRFLPPAEFSKMARYDMTGIGINLREVPDDNGGMKIKVLGLLLDGPAHLAGIRQGDEVLAVNGVDARGKSAFEVSSLLQGPNETLVAVKVKHGNCGPVESIEVERQVLARTPVFYRLEQMDVASSVGYIRLKEFNALAKKDLVTAMKRLEAMGASYFILDLRDNLGGLVQAGIEIAKLFLNEGSTVIYTVGRDPQYQKTVVADTGPLVTAPVAVLVNKRTASASEIVASSLHDNCRAVLVGERTYGKGLIQSVFELHDGSGVAVTVGKYVTPNHKDINGNGIEPDFKNFPAWSDVTERLLQCSILHQG</sequence>
<dbReference type="PANTHER" id="PTHR32060:SF31">
    <property type="entry name" value="CARBOXYL-TERMINAL-PROCESSING PEPTIDASE 1, CHLOROPLASTIC"/>
    <property type="match status" value="1"/>
</dbReference>
<dbReference type="Pfam" id="PF17820">
    <property type="entry name" value="PDZ_6"/>
    <property type="match status" value="1"/>
</dbReference>
<dbReference type="Gene3D" id="3.30.750.44">
    <property type="match status" value="1"/>
</dbReference>
<proteinExistence type="inferred from homology"/>
<evidence type="ECO:0000313" key="7">
    <source>
        <dbReference type="Proteomes" id="UP001642487"/>
    </source>
</evidence>
<dbReference type="PROSITE" id="PS50106">
    <property type="entry name" value="PDZ"/>
    <property type="match status" value="1"/>
</dbReference>
<evidence type="ECO:0000256" key="3">
    <source>
        <dbReference type="ARBA" id="ARBA00022801"/>
    </source>
</evidence>
<keyword evidence="2" id="KW-0645">Protease</keyword>
<organism evidence="6 7">
    <name type="scientific">Citrullus colocynthis</name>
    <name type="common">colocynth</name>
    <dbReference type="NCBI Taxonomy" id="252529"/>
    <lineage>
        <taxon>Eukaryota</taxon>
        <taxon>Viridiplantae</taxon>
        <taxon>Streptophyta</taxon>
        <taxon>Embryophyta</taxon>
        <taxon>Tracheophyta</taxon>
        <taxon>Spermatophyta</taxon>
        <taxon>Magnoliopsida</taxon>
        <taxon>eudicotyledons</taxon>
        <taxon>Gunneridae</taxon>
        <taxon>Pentapetalae</taxon>
        <taxon>rosids</taxon>
        <taxon>fabids</taxon>
        <taxon>Cucurbitales</taxon>
        <taxon>Cucurbitaceae</taxon>
        <taxon>Benincaseae</taxon>
        <taxon>Citrullus</taxon>
    </lineage>
</organism>
<evidence type="ECO:0000256" key="2">
    <source>
        <dbReference type="ARBA" id="ARBA00022670"/>
    </source>
</evidence>
<dbReference type="SUPFAM" id="SSF52096">
    <property type="entry name" value="ClpP/crotonase"/>
    <property type="match status" value="1"/>
</dbReference>
<evidence type="ECO:0000256" key="4">
    <source>
        <dbReference type="ARBA" id="ARBA00022825"/>
    </source>
</evidence>
<dbReference type="Gene3D" id="3.90.226.10">
    <property type="entry name" value="2-enoyl-CoA Hydratase, Chain A, domain 1"/>
    <property type="match status" value="1"/>
</dbReference>
<name>A0ABP0Z9K8_9ROSI</name>
<evidence type="ECO:0000313" key="6">
    <source>
        <dbReference type="EMBL" id="CAK9327560.1"/>
    </source>
</evidence>
<dbReference type="NCBIfam" id="TIGR00225">
    <property type="entry name" value="prc"/>
    <property type="match status" value="1"/>
</dbReference>
<dbReference type="Gene3D" id="2.30.42.10">
    <property type="match status" value="1"/>
</dbReference>
<dbReference type="InterPro" id="IPR004447">
    <property type="entry name" value="Peptidase_S41A"/>
</dbReference>
<reference evidence="6 7" key="1">
    <citation type="submission" date="2024-03" db="EMBL/GenBank/DDBJ databases">
        <authorList>
            <person name="Gkanogiannis A."/>
            <person name="Becerra Lopez-Lavalle L."/>
        </authorList>
    </citation>
    <scope>NUCLEOTIDE SEQUENCE [LARGE SCALE GENOMIC DNA]</scope>
</reference>
<keyword evidence="7" id="KW-1185">Reference proteome</keyword>
<dbReference type="EMBL" id="OZ021742">
    <property type="protein sequence ID" value="CAK9327560.1"/>
    <property type="molecule type" value="Genomic_DNA"/>
</dbReference>
<dbReference type="InterPro" id="IPR001478">
    <property type="entry name" value="PDZ"/>
</dbReference>
<dbReference type="SMART" id="SM00228">
    <property type="entry name" value="PDZ"/>
    <property type="match status" value="1"/>
</dbReference>
<dbReference type="SUPFAM" id="SSF50156">
    <property type="entry name" value="PDZ domain-like"/>
    <property type="match status" value="1"/>
</dbReference>
<keyword evidence="3" id="KW-0378">Hydrolase</keyword>
<dbReference type="CDD" id="cd07560">
    <property type="entry name" value="Peptidase_S41_CPP"/>
    <property type="match status" value="1"/>
</dbReference>
<gene>
    <name evidence="6" type="ORF">CITCOLO1_LOCUS19943</name>
</gene>
<feature type="domain" description="PDZ" evidence="5">
    <location>
        <begin position="186"/>
        <end position="259"/>
    </location>
</feature>